<evidence type="ECO:0000313" key="3">
    <source>
        <dbReference type="Proteomes" id="UP000199263"/>
    </source>
</evidence>
<proteinExistence type="predicted"/>
<dbReference type="EMBL" id="FOMG01000003">
    <property type="protein sequence ID" value="SFC42860.1"/>
    <property type="molecule type" value="Genomic_DNA"/>
</dbReference>
<keyword evidence="3" id="KW-1185">Reference proteome</keyword>
<dbReference type="Pfam" id="PF02810">
    <property type="entry name" value="SEC-C"/>
    <property type="match status" value="1"/>
</dbReference>
<dbReference type="AlphaFoldDB" id="A0A1I1JBP7"/>
<dbReference type="STRING" id="119641.SAMN05421842_103169"/>
<dbReference type="Gene3D" id="3.10.450.50">
    <property type="match status" value="1"/>
</dbReference>
<sequence length="414" mass="49085">MSEKQYYSNKEKNKNEELGENKYKEDLIDDSPDLYEDMVEDLFDKFANKMDRMFIKGIYSFDIKELLNCLSKESTYTIAKNLGMIKISTLNKDSLIDKVLSEYKTLIEKQMIFFEEERYKILKSYVDNGGIKIFDEIDEDEIKKSAYFMRRGIIFPSLKDGKAVFLMPEVLQNLIKEKNTLEYRNIIKGNSEVLSLYRGMNKAYGVVKINDIKEIFKRYTINHLENYQVEELIREGQYYYNEYRQEEMFFINNQIENYKELVDTIDKDENLEYARITKEELISMLYEDWLYKTKFGKAFYKEFTNTFEITKDMVINIMKDLALDIQENELKETISGMLELMDESNKNIKDYMSNVISKFISNIRIWKYKGASINERRGNITTVKTEKSVGRNDLCICGSGKKFKKCCGKTNKAY</sequence>
<feature type="region of interest" description="Disordered" evidence="1">
    <location>
        <begin position="1"/>
        <end position="22"/>
    </location>
</feature>
<dbReference type="OrthoDB" id="9814022at2"/>
<dbReference type="SUPFAM" id="SSF103642">
    <property type="entry name" value="Sec-C motif"/>
    <property type="match status" value="1"/>
</dbReference>
<evidence type="ECO:0000313" key="2">
    <source>
        <dbReference type="EMBL" id="SFC42860.1"/>
    </source>
</evidence>
<dbReference type="InterPro" id="IPR004027">
    <property type="entry name" value="SEC_C_motif"/>
</dbReference>
<protein>
    <submittedName>
        <fullName evidence="2">Uncharacterized conserved protein YecA, UPF0149 family, contains C-terminal Zn-binding SEC-C motif</fullName>
    </submittedName>
</protein>
<reference evidence="2 3" key="1">
    <citation type="submission" date="2016-10" db="EMBL/GenBank/DDBJ databases">
        <authorList>
            <person name="de Groot N.N."/>
        </authorList>
    </citation>
    <scope>NUCLEOTIDE SEQUENCE [LARGE SCALE GENOMIC DNA]</scope>
    <source>
        <strain evidence="2 3">DSM 12992</strain>
    </source>
</reference>
<evidence type="ECO:0000256" key="1">
    <source>
        <dbReference type="SAM" id="MobiDB-lite"/>
    </source>
</evidence>
<gene>
    <name evidence="2" type="ORF">SAMN05421842_103169</name>
</gene>
<dbReference type="RefSeq" id="WP_090088844.1">
    <property type="nucleotide sequence ID" value="NZ_FOMG01000003.1"/>
</dbReference>
<accession>A0A1I1JBP7</accession>
<dbReference type="Proteomes" id="UP000199263">
    <property type="component" value="Unassembled WGS sequence"/>
</dbReference>
<organism evidence="2 3">
    <name type="scientific">Clostridium uliginosum</name>
    <dbReference type="NCBI Taxonomy" id="119641"/>
    <lineage>
        <taxon>Bacteria</taxon>
        <taxon>Bacillati</taxon>
        <taxon>Bacillota</taxon>
        <taxon>Clostridia</taxon>
        <taxon>Eubacteriales</taxon>
        <taxon>Clostridiaceae</taxon>
        <taxon>Clostridium</taxon>
    </lineage>
</organism>
<name>A0A1I1JBP7_9CLOT</name>